<comment type="caution">
    <text evidence="3">The sequence shown here is derived from an EMBL/GenBank/DDBJ whole genome shotgun (WGS) entry which is preliminary data.</text>
</comment>
<dbReference type="InterPro" id="IPR032675">
    <property type="entry name" value="LRR_dom_sf"/>
</dbReference>
<proteinExistence type="predicted"/>
<accession>A0ABN8QZH1</accession>
<dbReference type="InterPro" id="IPR001611">
    <property type="entry name" value="Leu-rich_rpt"/>
</dbReference>
<reference evidence="3 4" key="1">
    <citation type="submission" date="2022-05" db="EMBL/GenBank/DDBJ databases">
        <authorList>
            <consortium name="Genoscope - CEA"/>
            <person name="William W."/>
        </authorList>
    </citation>
    <scope>NUCLEOTIDE SEQUENCE [LARGE SCALE GENOMIC DNA]</scope>
</reference>
<dbReference type="SMART" id="SM00369">
    <property type="entry name" value="LRR_TYP"/>
    <property type="match status" value="3"/>
</dbReference>
<gene>
    <name evidence="3" type="ORF">PLOB_00012957</name>
</gene>
<dbReference type="SUPFAM" id="SSF52058">
    <property type="entry name" value="L domain-like"/>
    <property type="match status" value="1"/>
</dbReference>
<protein>
    <submittedName>
        <fullName evidence="3">Uncharacterized protein</fullName>
    </submittedName>
</protein>
<dbReference type="Pfam" id="PF13855">
    <property type="entry name" value="LRR_8"/>
    <property type="match status" value="1"/>
</dbReference>
<evidence type="ECO:0000313" key="4">
    <source>
        <dbReference type="Proteomes" id="UP001159405"/>
    </source>
</evidence>
<keyword evidence="1" id="KW-0433">Leucine-rich repeat</keyword>
<name>A0ABN8QZH1_9CNID</name>
<dbReference type="InterPro" id="IPR003591">
    <property type="entry name" value="Leu-rich_rpt_typical-subtyp"/>
</dbReference>
<organism evidence="3 4">
    <name type="scientific">Porites lobata</name>
    <dbReference type="NCBI Taxonomy" id="104759"/>
    <lineage>
        <taxon>Eukaryota</taxon>
        <taxon>Metazoa</taxon>
        <taxon>Cnidaria</taxon>
        <taxon>Anthozoa</taxon>
        <taxon>Hexacorallia</taxon>
        <taxon>Scleractinia</taxon>
        <taxon>Fungiina</taxon>
        <taxon>Poritidae</taxon>
        <taxon>Porites</taxon>
    </lineage>
</organism>
<dbReference type="Gene3D" id="3.80.10.10">
    <property type="entry name" value="Ribonuclease Inhibitor"/>
    <property type="match status" value="1"/>
</dbReference>
<evidence type="ECO:0000313" key="3">
    <source>
        <dbReference type="EMBL" id="CAH3172457.1"/>
    </source>
</evidence>
<keyword evidence="4" id="KW-1185">Reference proteome</keyword>
<dbReference type="Proteomes" id="UP001159405">
    <property type="component" value="Unassembled WGS sequence"/>
</dbReference>
<evidence type="ECO:0000256" key="1">
    <source>
        <dbReference type="ARBA" id="ARBA00022614"/>
    </source>
</evidence>
<sequence>SLRFNRLQRLPKDIFKNLSTLQKLNLERNEIEDLPVGTFGALSKLQILSLRSNRLQRLPKDIFKNLSTLQKL</sequence>
<keyword evidence="2" id="KW-0677">Repeat</keyword>
<evidence type="ECO:0000256" key="2">
    <source>
        <dbReference type="ARBA" id="ARBA00022737"/>
    </source>
</evidence>
<feature type="non-terminal residue" evidence="3">
    <location>
        <position position="1"/>
    </location>
</feature>
<dbReference type="PANTHER" id="PTHR24366">
    <property type="entry name" value="IG(IMMUNOGLOBULIN) AND LRR(LEUCINE RICH REPEAT) DOMAINS"/>
    <property type="match status" value="1"/>
</dbReference>
<dbReference type="EMBL" id="CALNXK010000173">
    <property type="protein sequence ID" value="CAH3172457.1"/>
    <property type="molecule type" value="Genomic_DNA"/>
</dbReference>